<dbReference type="GO" id="GO:0004853">
    <property type="term" value="F:uroporphyrinogen decarboxylase activity"/>
    <property type="evidence" value="ECO:0007669"/>
    <property type="project" value="InterPro"/>
</dbReference>
<reference evidence="2" key="1">
    <citation type="journal article" date="2015" name="Nature">
        <title>Complex archaea that bridge the gap between prokaryotes and eukaryotes.</title>
        <authorList>
            <person name="Spang A."/>
            <person name="Saw J.H."/>
            <person name="Jorgensen S.L."/>
            <person name="Zaremba-Niedzwiedzka K."/>
            <person name="Martijn J."/>
            <person name="Lind A.E."/>
            <person name="van Eijk R."/>
            <person name="Schleper C."/>
            <person name="Guy L."/>
            <person name="Ettema T.J."/>
        </authorList>
    </citation>
    <scope>NUCLEOTIDE SEQUENCE</scope>
</reference>
<dbReference type="Pfam" id="PF01208">
    <property type="entry name" value="URO-D"/>
    <property type="match status" value="1"/>
</dbReference>
<accession>A0A0F9DT77</accession>
<dbReference type="SUPFAM" id="SSF51726">
    <property type="entry name" value="UROD/MetE-like"/>
    <property type="match status" value="1"/>
</dbReference>
<proteinExistence type="predicted"/>
<gene>
    <name evidence="2" type="ORF">LCGC14_2158910</name>
</gene>
<dbReference type="Gene3D" id="3.20.20.210">
    <property type="match status" value="1"/>
</dbReference>
<protein>
    <recommendedName>
        <fullName evidence="1">Uroporphyrinogen decarboxylase (URO-D) domain-containing protein</fullName>
    </recommendedName>
</protein>
<dbReference type="InterPro" id="IPR038071">
    <property type="entry name" value="UROD/MetE-like_sf"/>
</dbReference>
<sequence>MTKREVNLKIFEKKTENQVLFQPRIEWWYQYNKIRGTLPARYQKIDLLELFDDLNVSIRYFSYATGLPDAIRVRHSKKAKEKIKGEKKFLIYNTPKGELVEELRQSSDGAWRIHKFSVETTEDIEKAIWLFENTSCILIRENFEKGSKFVGERGEPQFFVPRSGYQRLAIELMGIENLIYLLVDFPKKVERLMQAINNSYDSLYEDIISYGKVKIINFGENIDVNIVSPPYFEKYCLPFYDTRSRQLQKAGIYTHIHIDGSFKPLFKYLKDLPFDGLEALTPLPQGDVSLEEMKDAVGEKILLDGIPAIMFLPDYPLQIFKNFIRKIIELFWPRLILGASDEVPPPADIERVKIVSEIVNNFNHEKL</sequence>
<name>A0A0F9DT77_9ZZZZ</name>
<feature type="domain" description="Uroporphyrinogen decarboxylase (URO-D)" evidence="1">
    <location>
        <begin position="168"/>
        <end position="361"/>
    </location>
</feature>
<dbReference type="GO" id="GO:0006779">
    <property type="term" value="P:porphyrin-containing compound biosynthetic process"/>
    <property type="evidence" value="ECO:0007669"/>
    <property type="project" value="InterPro"/>
</dbReference>
<dbReference type="InterPro" id="IPR000257">
    <property type="entry name" value="Uroporphyrinogen_deCOase"/>
</dbReference>
<comment type="caution">
    <text evidence="2">The sequence shown here is derived from an EMBL/GenBank/DDBJ whole genome shotgun (WGS) entry which is preliminary data.</text>
</comment>
<dbReference type="EMBL" id="LAZR01027658">
    <property type="protein sequence ID" value="KKL65043.1"/>
    <property type="molecule type" value="Genomic_DNA"/>
</dbReference>
<evidence type="ECO:0000259" key="1">
    <source>
        <dbReference type="Pfam" id="PF01208"/>
    </source>
</evidence>
<organism evidence="2">
    <name type="scientific">marine sediment metagenome</name>
    <dbReference type="NCBI Taxonomy" id="412755"/>
    <lineage>
        <taxon>unclassified sequences</taxon>
        <taxon>metagenomes</taxon>
        <taxon>ecological metagenomes</taxon>
    </lineage>
</organism>
<dbReference type="AlphaFoldDB" id="A0A0F9DT77"/>
<evidence type="ECO:0000313" key="2">
    <source>
        <dbReference type="EMBL" id="KKL65043.1"/>
    </source>
</evidence>